<dbReference type="Proteomes" id="UP000178911">
    <property type="component" value="Unassembled WGS sequence"/>
</dbReference>
<dbReference type="STRING" id="1802695.A3A13_03710"/>
<dbReference type="Gene3D" id="3.40.390.10">
    <property type="entry name" value="Collagenase (Catalytic Domain)"/>
    <property type="match status" value="1"/>
</dbReference>
<dbReference type="SUPFAM" id="SSF55486">
    <property type="entry name" value="Metalloproteases ('zincins'), catalytic domain"/>
    <property type="match status" value="1"/>
</dbReference>
<evidence type="ECO:0000313" key="2">
    <source>
        <dbReference type="Proteomes" id="UP000178911"/>
    </source>
</evidence>
<gene>
    <name evidence="1" type="ORF">A3A13_03710</name>
</gene>
<dbReference type="GO" id="GO:0008237">
    <property type="term" value="F:metallopeptidase activity"/>
    <property type="evidence" value="ECO:0007669"/>
    <property type="project" value="InterPro"/>
</dbReference>
<proteinExistence type="predicted"/>
<reference evidence="1 2" key="1">
    <citation type="journal article" date="2016" name="Nat. Commun.">
        <title>Thousands of microbial genomes shed light on interconnected biogeochemical processes in an aquifer system.</title>
        <authorList>
            <person name="Anantharaman K."/>
            <person name="Brown C.T."/>
            <person name="Hug L.A."/>
            <person name="Sharon I."/>
            <person name="Castelle C.J."/>
            <person name="Probst A.J."/>
            <person name="Thomas B.C."/>
            <person name="Singh A."/>
            <person name="Wilkins M.J."/>
            <person name="Karaoz U."/>
            <person name="Brodie E.L."/>
            <person name="Williams K.H."/>
            <person name="Hubbard S.S."/>
            <person name="Banfield J.F."/>
        </authorList>
    </citation>
    <scope>NUCLEOTIDE SEQUENCE [LARGE SCALE GENOMIC DNA]</scope>
</reference>
<evidence type="ECO:0000313" key="1">
    <source>
        <dbReference type="EMBL" id="OGN24258.1"/>
    </source>
</evidence>
<protein>
    <recommendedName>
        <fullName evidence="3">Peptidase M10 metallopeptidase domain-containing protein</fullName>
    </recommendedName>
</protein>
<dbReference type="InterPro" id="IPR024079">
    <property type="entry name" value="MetalloPept_cat_dom_sf"/>
</dbReference>
<accession>A0A1F8GHR6</accession>
<dbReference type="EMBL" id="MGKJ01000013">
    <property type="protein sequence ID" value="OGN24258.1"/>
    <property type="molecule type" value="Genomic_DNA"/>
</dbReference>
<dbReference type="AlphaFoldDB" id="A0A1F8GHR6"/>
<name>A0A1F8GHR6_9BACT</name>
<organism evidence="1 2">
    <name type="scientific">Candidatus Yanofskybacteria bacterium RIFCSPLOWO2_01_FULL_43_22</name>
    <dbReference type="NCBI Taxonomy" id="1802695"/>
    <lineage>
        <taxon>Bacteria</taxon>
        <taxon>Candidatus Yanofskyibacteriota</taxon>
    </lineage>
</organism>
<comment type="caution">
    <text evidence="1">The sequence shown here is derived from an EMBL/GenBank/DDBJ whole genome shotgun (WGS) entry which is preliminary data.</text>
</comment>
<sequence>MNFSNSSIKATIVIVSILFVAGGTLVYASHSWGGYHWARTSNPFTLNMGDNVSSAWDAYLGEASSDWSASAVLDTRVVRGGTTPKNCRATNGRVEVCGSKYGFNGWLGVASIWVSGSHITKSTVKVNDSYFNTATYNTPSWRRLVMCQEIGHTFGLDHQDENFSNSNLGTCMDYTSNPNGPLSNEHPNAHDYEQLEATYAHLDSTTTVRQVISNRFGNNNEADANEWGKKARKDSRDKTSVYVRDLGNNDKLFTFVLWAD</sequence>
<evidence type="ECO:0008006" key="3">
    <source>
        <dbReference type="Google" id="ProtNLM"/>
    </source>
</evidence>